<reference evidence="1 2" key="1">
    <citation type="submission" date="2011-05" db="EMBL/GenBank/DDBJ databases">
        <title>Whole genome sequence of Microlunatus phosphovorus NM-1.</title>
        <authorList>
            <person name="Hosoyama A."/>
            <person name="Sasaki K."/>
            <person name="Harada T."/>
            <person name="Igarashi R."/>
            <person name="Kawakoshi A."/>
            <person name="Sasagawa M."/>
            <person name="Fukada J."/>
            <person name="Nakamura S."/>
            <person name="Katano Y."/>
            <person name="Hanada S."/>
            <person name="Kamagata Y."/>
            <person name="Nakamura N."/>
            <person name="Yamazaki S."/>
            <person name="Fujita N."/>
        </authorList>
    </citation>
    <scope>NUCLEOTIDE SEQUENCE [LARGE SCALE GENOMIC DNA]</scope>
    <source>
        <strain evidence="2">ATCC 700054 / DSM 10555 / JCM 9379 / NBRC 101784 / NCIMB 13414 / VKM Ac-1990 / NM-1</strain>
    </source>
</reference>
<dbReference type="Proteomes" id="UP000007947">
    <property type="component" value="Chromosome"/>
</dbReference>
<evidence type="ECO:0000313" key="1">
    <source>
        <dbReference type="EMBL" id="BAK36594.1"/>
    </source>
</evidence>
<organism evidence="1 2">
    <name type="scientific">Microlunatus phosphovorus (strain ATCC 700054 / DSM 10555 / JCM 9379 / NBRC 101784 / NCIMB 13414 / VKM Ac-1990 / NM-1)</name>
    <dbReference type="NCBI Taxonomy" id="1032480"/>
    <lineage>
        <taxon>Bacteria</taxon>
        <taxon>Bacillati</taxon>
        <taxon>Actinomycetota</taxon>
        <taxon>Actinomycetes</taxon>
        <taxon>Propionibacteriales</taxon>
        <taxon>Propionibacteriaceae</taxon>
        <taxon>Microlunatus</taxon>
    </lineage>
</organism>
<accession>F5XNE4</accession>
<proteinExistence type="predicted"/>
<evidence type="ECO:0000313" key="2">
    <source>
        <dbReference type="Proteomes" id="UP000007947"/>
    </source>
</evidence>
<dbReference type="eggNOG" id="ENOG50340K6">
    <property type="taxonomic scope" value="Bacteria"/>
</dbReference>
<gene>
    <name evidence="1" type="ordered locus">MLP_35800</name>
</gene>
<dbReference type="STRING" id="1032480.MLP_35800"/>
<protein>
    <submittedName>
        <fullName evidence="1">Uncharacterized protein</fullName>
    </submittedName>
</protein>
<name>F5XNE4_MICPN</name>
<dbReference type="AlphaFoldDB" id="F5XNE4"/>
<keyword evidence="2" id="KW-1185">Reference proteome</keyword>
<dbReference type="HOGENOM" id="CLU_1101860_0_0_11"/>
<dbReference type="KEGG" id="mph:MLP_35800"/>
<dbReference type="EMBL" id="AP012204">
    <property type="protein sequence ID" value="BAK36594.1"/>
    <property type="molecule type" value="Genomic_DNA"/>
</dbReference>
<sequence length="252" mass="26914">MFAMGSRSGHAFTSLTTEIGDKNSPLRQHFDARFPNRRPLQVEFKGSACQLLVDPAGANPGSLGAAFDFMVRMILDPSHVPLVALQGIRPGSRMLNAVLDVVAVAQRAAVGSREGRAAEELIRACWLFALTTEVYRTGIRPGSPLMVLGSRASVSAELLLGLAPDAAVDEMQELHLLAVEHLYPRVPVGASLALGPTFAGSELCNADADVIFDGCLLDIKTRLGDKTARGRSDGRACSKSWLRRGVGLTRHG</sequence>